<dbReference type="AlphaFoldDB" id="A0A6B2KQ08"/>
<dbReference type="GO" id="GO:0030170">
    <property type="term" value="F:pyridoxal phosphate binding"/>
    <property type="evidence" value="ECO:0007669"/>
    <property type="project" value="TreeGrafter"/>
</dbReference>
<proteinExistence type="inferred from homology"/>
<accession>A0A6B2KQ08</accession>
<protein>
    <submittedName>
        <fullName evidence="5">DegT/DnrJ/EryC1/StrS aminotransferase family protein</fullName>
    </submittedName>
</protein>
<organism evidence="5 6">
    <name type="scientific">Crenobacter caeni</name>
    <dbReference type="NCBI Taxonomy" id="2705474"/>
    <lineage>
        <taxon>Bacteria</taxon>
        <taxon>Pseudomonadati</taxon>
        <taxon>Pseudomonadota</taxon>
        <taxon>Betaproteobacteria</taxon>
        <taxon>Neisseriales</taxon>
        <taxon>Neisseriaceae</taxon>
        <taxon>Crenobacter</taxon>
    </lineage>
</organism>
<keyword evidence="6" id="KW-1185">Reference proteome</keyword>
<sequence>MPLAPLLSTTLTARELELARALRERLPEAMDTHATRAFERRFETWVGHGHARAFMGGRAALAMAVRALDLGDNAGVVVPAFTCQCVLNALAFAGAQPQYADIEHAGLGLDVDAVRQAITPATRAVMIQHSFGLVGRDFEAILQLAHEHNLKVIEDCAHALGARHRGLPLGVYGDVAVYSFERSKVLTTIHGGVALANDAEAAERLSALAEAAPLPDADEIDAQLISVMHDYWVRASGDAAGAERARALWGERVLPQMWPEEFGISVPPRYGQRMPSAIARIADAQLDRLDAVLARRRAQAAYWQDWAGARGIGHLDAIDGSEPAWLRFPLWVDPALKADRHALEDALDVEVGVWFTTPAHPVARSEAHCPRGMDACCRIVNLPTLLPAHHPHAAA</sequence>
<dbReference type="GO" id="GO:0000271">
    <property type="term" value="P:polysaccharide biosynthetic process"/>
    <property type="evidence" value="ECO:0007669"/>
    <property type="project" value="TreeGrafter"/>
</dbReference>
<reference evidence="5 6" key="1">
    <citation type="submission" date="2020-02" db="EMBL/GenBank/DDBJ databases">
        <authorList>
            <person name="Yang Z."/>
        </authorList>
    </citation>
    <scope>NUCLEOTIDE SEQUENCE [LARGE SCALE GENOMIC DNA]</scope>
    <source>
        <strain evidence="5 6">HX-7-9</strain>
    </source>
</reference>
<dbReference type="EMBL" id="JAAGAA010000004">
    <property type="protein sequence ID" value="NDV12238.1"/>
    <property type="molecule type" value="Genomic_DNA"/>
</dbReference>
<evidence type="ECO:0000256" key="2">
    <source>
        <dbReference type="PIRSR" id="PIRSR000390-1"/>
    </source>
</evidence>
<keyword evidence="5" id="KW-0808">Transferase</keyword>
<dbReference type="InterPro" id="IPR015424">
    <property type="entry name" value="PyrdxlP-dep_Trfase"/>
</dbReference>
<dbReference type="InterPro" id="IPR015422">
    <property type="entry name" value="PyrdxlP-dep_Trfase_small"/>
</dbReference>
<evidence type="ECO:0000256" key="3">
    <source>
        <dbReference type="PIRSR" id="PIRSR000390-2"/>
    </source>
</evidence>
<comment type="similarity">
    <text evidence="1 4">Belongs to the DegT/DnrJ/EryC1 family.</text>
</comment>
<feature type="active site" description="Proton acceptor" evidence="2">
    <location>
        <position position="184"/>
    </location>
</feature>
<gene>
    <name evidence="5" type="ORF">GZH52_05435</name>
</gene>
<dbReference type="Proteomes" id="UP000482578">
    <property type="component" value="Unassembled WGS sequence"/>
</dbReference>
<name>A0A6B2KQ08_9NEIS</name>
<keyword evidence="5" id="KW-0032">Aminotransferase</keyword>
<dbReference type="Gene3D" id="3.40.640.10">
    <property type="entry name" value="Type I PLP-dependent aspartate aminotransferase-like (Major domain)"/>
    <property type="match status" value="1"/>
</dbReference>
<dbReference type="InterPro" id="IPR015421">
    <property type="entry name" value="PyrdxlP-dep_Trfase_major"/>
</dbReference>
<evidence type="ECO:0000313" key="5">
    <source>
        <dbReference type="EMBL" id="NDV12238.1"/>
    </source>
</evidence>
<evidence type="ECO:0000256" key="1">
    <source>
        <dbReference type="ARBA" id="ARBA00037999"/>
    </source>
</evidence>
<dbReference type="PANTHER" id="PTHR30244">
    <property type="entry name" value="TRANSAMINASE"/>
    <property type="match status" value="1"/>
</dbReference>
<dbReference type="InterPro" id="IPR000653">
    <property type="entry name" value="DegT/StrS_aminotransferase"/>
</dbReference>
<evidence type="ECO:0000313" key="6">
    <source>
        <dbReference type="Proteomes" id="UP000482578"/>
    </source>
</evidence>
<dbReference type="Gene3D" id="3.90.1150.10">
    <property type="entry name" value="Aspartate Aminotransferase, domain 1"/>
    <property type="match status" value="1"/>
</dbReference>
<comment type="caution">
    <text evidence="5">The sequence shown here is derived from an EMBL/GenBank/DDBJ whole genome shotgun (WGS) entry which is preliminary data.</text>
</comment>
<keyword evidence="3 4" id="KW-0663">Pyridoxal phosphate</keyword>
<dbReference type="Pfam" id="PF01041">
    <property type="entry name" value="DegT_DnrJ_EryC1"/>
    <property type="match status" value="1"/>
</dbReference>
<evidence type="ECO:0000256" key="4">
    <source>
        <dbReference type="RuleBase" id="RU004508"/>
    </source>
</evidence>
<dbReference type="RefSeq" id="WP_163315475.1">
    <property type="nucleotide sequence ID" value="NZ_JAAGAA010000004.1"/>
</dbReference>
<dbReference type="SUPFAM" id="SSF53383">
    <property type="entry name" value="PLP-dependent transferases"/>
    <property type="match status" value="1"/>
</dbReference>
<dbReference type="GO" id="GO:0008483">
    <property type="term" value="F:transaminase activity"/>
    <property type="evidence" value="ECO:0007669"/>
    <property type="project" value="UniProtKB-KW"/>
</dbReference>
<feature type="modified residue" description="N6-(pyridoxal phosphate)lysine" evidence="3">
    <location>
        <position position="184"/>
    </location>
</feature>
<dbReference type="PIRSF" id="PIRSF000390">
    <property type="entry name" value="PLP_StrS"/>
    <property type="match status" value="1"/>
</dbReference>
<dbReference type="PANTHER" id="PTHR30244:SF34">
    <property type="entry name" value="DTDP-4-AMINO-4,6-DIDEOXYGALACTOSE TRANSAMINASE"/>
    <property type="match status" value="1"/>
</dbReference>